<dbReference type="PANTHER" id="PTHR31001:SF88">
    <property type="entry name" value="TRANSCRIPTION FACTOR PDR3"/>
    <property type="match status" value="1"/>
</dbReference>
<evidence type="ECO:0000313" key="5">
    <source>
        <dbReference type="EMBL" id="SGZ58862.1"/>
    </source>
</evidence>
<evidence type="ECO:0000256" key="1">
    <source>
        <dbReference type="ARBA" id="ARBA00004123"/>
    </source>
</evidence>
<dbReference type="CDD" id="cd00067">
    <property type="entry name" value="GAL4"/>
    <property type="match status" value="1"/>
</dbReference>
<dbReference type="AlphaFoldDB" id="A0A1L0E2T1"/>
<dbReference type="InterPro" id="IPR001138">
    <property type="entry name" value="Zn2Cys6_DnaBD"/>
</dbReference>
<comment type="subcellular location">
    <subcellularLocation>
        <location evidence="1">Nucleus</location>
    </subcellularLocation>
</comment>
<dbReference type="InterPro" id="IPR050613">
    <property type="entry name" value="Sec_Metabolite_Reg"/>
</dbReference>
<organism evidence="5 6">
    <name type="scientific">Sungouiella intermedia</name>
    <dbReference type="NCBI Taxonomy" id="45354"/>
    <lineage>
        <taxon>Eukaryota</taxon>
        <taxon>Fungi</taxon>
        <taxon>Dikarya</taxon>
        <taxon>Ascomycota</taxon>
        <taxon>Saccharomycotina</taxon>
        <taxon>Pichiomycetes</taxon>
        <taxon>Metschnikowiaceae</taxon>
        <taxon>Sungouiella</taxon>
    </lineage>
</organism>
<dbReference type="Proteomes" id="UP000182259">
    <property type="component" value="Chromosome VII"/>
</dbReference>
<dbReference type="GO" id="GO:0008270">
    <property type="term" value="F:zinc ion binding"/>
    <property type="evidence" value="ECO:0007669"/>
    <property type="project" value="InterPro"/>
</dbReference>
<feature type="domain" description="Zn(2)-C6 fungal-type" evidence="4">
    <location>
        <begin position="7"/>
        <end position="37"/>
    </location>
</feature>
<evidence type="ECO:0000256" key="3">
    <source>
        <dbReference type="SAM" id="Phobius"/>
    </source>
</evidence>
<sequence>MENSKVSCLLCRKRKVKCDRTLPRCLKCLKKHQLCQFPGIFRSQTLVHHQVEDIRKRNSHHAYFYGHNSSNFLEKLSSRNLDDREDPSKQKLFALPQLVDDADRNLKILRVMIEQLKNSKMSELYRDFLDFDIICTLLASLVPCETSLTIYGMVLVANRYVQILSENQLSSLSHLMTNMIDECPLKPLKISSVLLLIEFHYSRFEINCAYRLLFLATSDAYALGIHKSDSPLWVSLAFYDTVICSSVGRPTSLTNLLFSVRSLELERVVSVVEIIWRCNNEAQKSPLNYKTIIELDCDCDKGVELISSGGIFSSHLSVILLANQAKIHLSFLQNEYSVYKIQKLLEKILHEMGKIIQFLKEEGKLSNGRTILSEFKSQFPFAWCFGYQSLLILLVFLTKKQLYTERMCSEAYNLADLVKEKIDEELDPLFVNVLSAVKSCILDLKDKNGQGEANRMPDIDFTNPHFFHEVDFWSSLASIEQSSWESSSS</sequence>
<dbReference type="CDD" id="cd12148">
    <property type="entry name" value="fungal_TF_MHR"/>
    <property type="match status" value="1"/>
</dbReference>
<dbReference type="PANTHER" id="PTHR31001">
    <property type="entry name" value="UNCHARACTERIZED TRANSCRIPTIONAL REGULATORY PROTEIN"/>
    <property type="match status" value="1"/>
</dbReference>
<dbReference type="SMART" id="SM00066">
    <property type="entry name" value="GAL4"/>
    <property type="match status" value="1"/>
</dbReference>
<evidence type="ECO:0000256" key="2">
    <source>
        <dbReference type="ARBA" id="ARBA00023242"/>
    </source>
</evidence>
<proteinExistence type="predicted"/>
<dbReference type="Pfam" id="PF00172">
    <property type="entry name" value="Zn_clus"/>
    <property type="match status" value="1"/>
</dbReference>
<dbReference type="EMBL" id="LT635770">
    <property type="protein sequence ID" value="SGZ58862.1"/>
    <property type="molecule type" value="Genomic_DNA"/>
</dbReference>
<dbReference type="InterPro" id="IPR036864">
    <property type="entry name" value="Zn2-C6_fun-type_DNA-bd_sf"/>
</dbReference>
<evidence type="ECO:0000313" key="6">
    <source>
        <dbReference type="Proteomes" id="UP000182259"/>
    </source>
</evidence>
<keyword evidence="3" id="KW-0472">Membrane</keyword>
<dbReference type="PROSITE" id="PS00463">
    <property type="entry name" value="ZN2_CY6_FUNGAL_1"/>
    <property type="match status" value="1"/>
</dbReference>
<dbReference type="GO" id="GO:0005634">
    <property type="term" value="C:nucleus"/>
    <property type="evidence" value="ECO:0007669"/>
    <property type="project" value="UniProtKB-SubCell"/>
</dbReference>
<dbReference type="GO" id="GO:0000981">
    <property type="term" value="F:DNA-binding transcription factor activity, RNA polymerase II-specific"/>
    <property type="evidence" value="ECO:0007669"/>
    <property type="project" value="InterPro"/>
</dbReference>
<keyword evidence="3" id="KW-1133">Transmembrane helix</keyword>
<dbReference type="SUPFAM" id="SSF57701">
    <property type="entry name" value="Zn2/Cys6 DNA-binding domain"/>
    <property type="match status" value="1"/>
</dbReference>
<feature type="transmembrane region" description="Helical" evidence="3">
    <location>
        <begin position="379"/>
        <end position="397"/>
    </location>
</feature>
<reference evidence="5 6" key="1">
    <citation type="submission" date="2016-10" db="EMBL/GenBank/DDBJ databases">
        <authorList>
            <person name="de Groot N.N."/>
        </authorList>
    </citation>
    <scope>NUCLEOTIDE SEQUENCE [LARGE SCALE GENOMIC DNA]</scope>
    <source>
        <strain evidence="5 6">PYCC 4715</strain>
    </source>
</reference>
<dbReference type="Gene3D" id="4.10.240.10">
    <property type="entry name" value="Zn(2)-C6 fungal-type DNA-binding domain"/>
    <property type="match status" value="1"/>
</dbReference>
<dbReference type="PROSITE" id="PS50048">
    <property type="entry name" value="ZN2_CY6_FUNGAL_2"/>
    <property type="match status" value="1"/>
</dbReference>
<accession>A0A1L0E2T1</accession>
<name>A0A1L0E2T1_9ASCO</name>
<protein>
    <submittedName>
        <fullName evidence="5">CIC11C00000003006</fullName>
    </submittedName>
</protein>
<keyword evidence="2" id="KW-0539">Nucleus</keyword>
<evidence type="ECO:0000259" key="4">
    <source>
        <dbReference type="PROSITE" id="PS50048"/>
    </source>
</evidence>
<keyword evidence="3" id="KW-0812">Transmembrane</keyword>
<gene>
    <name evidence="5" type="ORF">SAMEA4029009_CIC11G00000003006</name>
</gene>